<keyword evidence="2 5" id="KW-0812">Transmembrane</keyword>
<feature type="transmembrane region" description="Helical" evidence="5">
    <location>
        <begin position="79"/>
        <end position="97"/>
    </location>
</feature>
<name>A0A1E1VZ26_PECGO</name>
<proteinExistence type="predicted"/>
<feature type="transmembrane region" description="Helical" evidence="5">
    <location>
        <begin position="38"/>
        <end position="59"/>
    </location>
</feature>
<feature type="transmembrane region" description="Helical" evidence="5">
    <location>
        <begin position="109"/>
        <end position="127"/>
    </location>
</feature>
<keyword evidence="4 5" id="KW-0472">Membrane</keyword>
<dbReference type="GO" id="GO:0016020">
    <property type="term" value="C:membrane"/>
    <property type="evidence" value="ECO:0007669"/>
    <property type="project" value="UniProtKB-SubCell"/>
</dbReference>
<dbReference type="AlphaFoldDB" id="A0A1E1VZ26"/>
<feature type="non-terminal residue" evidence="6">
    <location>
        <position position="133"/>
    </location>
</feature>
<evidence type="ECO:0000313" key="6">
    <source>
        <dbReference type="EMBL" id="JAT79975.1"/>
    </source>
</evidence>
<protein>
    <recommendedName>
        <fullName evidence="7">Major facilitator superfamily (MFS) profile domain-containing protein</fullName>
    </recommendedName>
</protein>
<accession>A0A1E1VZ26</accession>
<organism evidence="6">
    <name type="scientific">Pectinophora gossypiella</name>
    <name type="common">Cotton pink bollworm</name>
    <name type="synonym">Depressaria gossypiella</name>
    <dbReference type="NCBI Taxonomy" id="13191"/>
    <lineage>
        <taxon>Eukaryota</taxon>
        <taxon>Metazoa</taxon>
        <taxon>Ecdysozoa</taxon>
        <taxon>Arthropoda</taxon>
        <taxon>Hexapoda</taxon>
        <taxon>Insecta</taxon>
        <taxon>Pterygota</taxon>
        <taxon>Neoptera</taxon>
        <taxon>Endopterygota</taxon>
        <taxon>Lepidoptera</taxon>
        <taxon>Glossata</taxon>
        <taxon>Ditrysia</taxon>
        <taxon>Gelechioidea</taxon>
        <taxon>Gelechiidae</taxon>
        <taxon>Apatetrinae</taxon>
        <taxon>Pectinophora</taxon>
    </lineage>
</organism>
<feature type="non-terminal residue" evidence="6">
    <location>
        <position position="1"/>
    </location>
</feature>
<evidence type="ECO:0000256" key="1">
    <source>
        <dbReference type="ARBA" id="ARBA00004141"/>
    </source>
</evidence>
<evidence type="ECO:0000256" key="5">
    <source>
        <dbReference type="SAM" id="Phobius"/>
    </source>
</evidence>
<dbReference type="EMBL" id="GDQN01011079">
    <property type="protein sequence ID" value="JAT79975.1"/>
    <property type="molecule type" value="Transcribed_RNA"/>
</dbReference>
<dbReference type="SUPFAM" id="SSF103473">
    <property type="entry name" value="MFS general substrate transporter"/>
    <property type="match status" value="1"/>
</dbReference>
<keyword evidence="3 5" id="KW-1133">Transmembrane helix</keyword>
<dbReference type="PANTHER" id="PTHR11662:SF399">
    <property type="entry name" value="FI19708P1-RELATED"/>
    <property type="match status" value="1"/>
</dbReference>
<dbReference type="InterPro" id="IPR036259">
    <property type="entry name" value="MFS_trans_sf"/>
</dbReference>
<dbReference type="PANTHER" id="PTHR11662">
    <property type="entry name" value="SOLUTE CARRIER FAMILY 17"/>
    <property type="match status" value="1"/>
</dbReference>
<evidence type="ECO:0000256" key="2">
    <source>
        <dbReference type="ARBA" id="ARBA00022692"/>
    </source>
</evidence>
<evidence type="ECO:0008006" key="7">
    <source>
        <dbReference type="Google" id="ProtNLM"/>
    </source>
</evidence>
<feature type="transmembrane region" description="Helical" evidence="5">
    <location>
        <begin position="12"/>
        <end position="32"/>
    </location>
</feature>
<gene>
    <name evidence="6" type="ORF">g.1573</name>
</gene>
<reference evidence="6" key="1">
    <citation type="submission" date="2015-09" db="EMBL/GenBank/DDBJ databases">
        <title>De novo assembly of Pectinophora gossypiella (Pink Bollworm) gut transcriptome.</title>
        <authorList>
            <person name="Tassone E.E."/>
        </authorList>
    </citation>
    <scope>NUCLEOTIDE SEQUENCE</scope>
</reference>
<evidence type="ECO:0000256" key="4">
    <source>
        <dbReference type="ARBA" id="ARBA00023136"/>
    </source>
</evidence>
<evidence type="ECO:0000256" key="3">
    <source>
        <dbReference type="ARBA" id="ARBA00022989"/>
    </source>
</evidence>
<dbReference type="GO" id="GO:0022857">
    <property type="term" value="F:transmembrane transporter activity"/>
    <property type="evidence" value="ECO:0007669"/>
    <property type="project" value="TreeGrafter"/>
</dbReference>
<dbReference type="InterPro" id="IPR050382">
    <property type="entry name" value="MFS_Na/Anion_cotransporter"/>
</dbReference>
<sequence length="133" mass="14292">VTFRLNLTTFRKLVNAIGACGVVATVTVLPNLSTEWRTLVIVFLTTALSALGFQFCGFLDNHKDMSENYSGSLMMLSRAVASVVGALVPIVVGLILGDNISDSKRWHTVFLTLASFYVACNLVYAVAGSSGRQ</sequence>
<dbReference type="OrthoDB" id="2985014at2759"/>
<dbReference type="GO" id="GO:0006820">
    <property type="term" value="P:monoatomic anion transport"/>
    <property type="evidence" value="ECO:0007669"/>
    <property type="project" value="TreeGrafter"/>
</dbReference>
<comment type="subcellular location">
    <subcellularLocation>
        <location evidence="1">Membrane</location>
        <topology evidence="1">Multi-pass membrane protein</topology>
    </subcellularLocation>
</comment>